<gene>
    <name evidence="1" type="ORF">PRVXT_002239</name>
</gene>
<reference evidence="1" key="2">
    <citation type="submission" date="2024-06" db="EMBL/GenBank/DDBJ databases">
        <authorList>
            <person name="Petrova K.O."/>
            <person name="Toshchakov S.V."/>
            <person name="Boltjanskaja Y.V."/>
            <person name="Kevbrin V."/>
        </authorList>
    </citation>
    <scope>NUCLEOTIDE SEQUENCE</scope>
    <source>
        <strain evidence="1">Z-910T</strain>
    </source>
</reference>
<evidence type="ECO:0008006" key="2">
    <source>
        <dbReference type="Google" id="ProtNLM"/>
    </source>
</evidence>
<accession>A0AAU7VJP8</accession>
<proteinExistence type="predicted"/>
<protein>
    <recommendedName>
        <fullName evidence="2">Lipoprotein</fullName>
    </recommendedName>
</protein>
<organism evidence="1">
    <name type="scientific">Proteinivorax tanatarense</name>
    <dbReference type="NCBI Taxonomy" id="1260629"/>
    <lineage>
        <taxon>Bacteria</taxon>
        <taxon>Bacillati</taxon>
        <taxon>Bacillota</taxon>
        <taxon>Clostridia</taxon>
        <taxon>Eubacteriales</taxon>
        <taxon>Proteinivoracaceae</taxon>
        <taxon>Proteinivorax</taxon>
    </lineage>
</organism>
<sequence>MKKISTTTVYMILLILLTFTGCSEKQLISEQFESSNINKVQVITAMGNPKYGADSKIITDTKEIELFVDTFNSGVIGDRVDDNIADVAASSYRFYFNDGSYEVFTFNGNDTNIIWHDNNYYYVDYDENFKTPYDLYHYSNAEVIVVDKEGNEMQRPN</sequence>
<reference evidence="1" key="1">
    <citation type="journal article" date="2013" name="Extremophiles">
        <title>Proteinivorax tanatarense gen. nov., sp. nov., an anaerobic, haloalkaliphilic, proteolytic bacterium isolated from a decaying algal bloom, and proposal of Proteinivoraceae fam. nov.</title>
        <authorList>
            <person name="Kevbrin V."/>
            <person name="Boltyanskaya Y."/>
            <person name="Zhilina T."/>
            <person name="Kolganova T."/>
            <person name="Lavrentjeva E."/>
            <person name="Kuznetsov B."/>
        </authorList>
    </citation>
    <scope>NUCLEOTIDE SEQUENCE</scope>
    <source>
        <strain evidence="1">Z-910T</strain>
    </source>
</reference>
<dbReference type="AlphaFoldDB" id="A0AAU7VJP8"/>
<dbReference type="RefSeq" id="WP_350342970.1">
    <property type="nucleotide sequence ID" value="NZ_CP158367.1"/>
</dbReference>
<evidence type="ECO:0000313" key="1">
    <source>
        <dbReference type="EMBL" id="XBX74212.1"/>
    </source>
</evidence>
<dbReference type="EMBL" id="CP158367">
    <property type="protein sequence ID" value="XBX74212.1"/>
    <property type="molecule type" value="Genomic_DNA"/>
</dbReference>
<dbReference type="PROSITE" id="PS51257">
    <property type="entry name" value="PROKAR_LIPOPROTEIN"/>
    <property type="match status" value="1"/>
</dbReference>
<name>A0AAU7VJP8_9FIRM</name>